<dbReference type="Proteomes" id="UP000009096">
    <property type="component" value="Chromosome 9"/>
</dbReference>
<keyword evidence="1" id="KW-0732">Signal</keyword>
<accession>W7MHE2</accession>
<dbReference type="RefSeq" id="XP_018757339.1">
    <property type="nucleotide sequence ID" value="XM_018905996.1"/>
</dbReference>
<organism evidence="2 3">
    <name type="scientific">Gibberella moniliformis (strain M3125 / FGSC 7600)</name>
    <name type="common">Maize ear and stalk rot fungus</name>
    <name type="synonym">Fusarium verticillioides</name>
    <dbReference type="NCBI Taxonomy" id="334819"/>
    <lineage>
        <taxon>Eukaryota</taxon>
        <taxon>Fungi</taxon>
        <taxon>Dikarya</taxon>
        <taxon>Ascomycota</taxon>
        <taxon>Pezizomycotina</taxon>
        <taxon>Sordariomycetes</taxon>
        <taxon>Hypocreomycetidae</taxon>
        <taxon>Hypocreales</taxon>
        <taxon>Nectriaceae</taxon>
        <taxon>Fusarium</taxon>
        <taxon>Fusarium fujikuroi species complex</taxon>
    </lineage>
</organism>
<evidence type="ECO:0000256" key="1">
    <source>
        <dbReference type="SAM" id="SignalP"/>
    </source>
</evidence>
<dbReference type="EMBL" id="CM000586">
    <property type="protein sequence ID" value="EWG51148.1"/>
    <property type="molecule type" value="Genomic_DNA"/>
</dbReference>
<dbReference type="KEGG" id="fvr:FVEG_16759"/>
<sequence length="103" mass="11763">MFLSLLFEFGLGFGCCPSWALLYSKQGPETFFPECLEVFFLLDSGESEAKQAIDFLSVISDWVEIMRCMQQSSISVPCLTLSGRQFKWPLRCTLKYSVITRVL</sequence>
<dbReference type="VEuPathDB" id="FungiDB:FVEG_16759"/>
<gene>
    <name evidence="2" type="ORF">FVEG_16759</name>
</gene>
<keyword evidence="3" id="KW-1185">Reference proteome</keyword>
<dbReference type="GeneID" id="30073635"/>
<protein>
    <submittedName>
        <fullName evidence="2">Uncharacterized protein</fullName>
    </submittedName>
</protein>
<proteinExistence type="predicted"/>
<evidence type="ECO:0000313" key="2">
    <source>
        <dbReference type="EMBL" id="EWG51148.1"/>
    </source>
</evidence>
<feature type="signal peptide" evidence="1">
    <location>
        <begin position="1"/>
        <end position="20"/>
    </location>
</feature>
<dbReference type="EMBL" id="DS022255">
    <property type="protein sequence ID" value="EWG51148.1"/>
    <property type="molecule type" value="Genomic_DNA"/>
</dbReference>
<name>W7MHE2_GIBM7</name>
<reference evidence="2 3" key="1">
    <citation type="journal article" date="2010" name="Nature">
        <title>Comparative genomics reveals mobile pathogenicity chromosomes in Fusarium.</title>
        <authorList>
            <person name="Ma L.J."/>
            <person name="van der Does H.C."/>
            <person name="Borkovich K.A."/>
            <person name="Coleman J.J."/>
            <person name="Daboussi M.J."/>
            <person name="Di Pietro A."/>
            <person name="Dufresne M."/>
            <person name="Freitag M."/>
            <person name="Grabherr M."/>
            <person name="Henrissat B."/>
            <person name="Houterman P.M."/>
            <person name="Kang S."/>
            <person name="Shim W.B."/>
            <person name="Woloshuk C."/>
            <person name="Xie X."/>
            <person name="Xu J.R."/>
            <person name="Antoniw J."/>
            <person name="Baker S.E."/>
            <person name="Bluhm B.H."/>
            <person name="Breakspear A."/>
            <person name="Brown D.W."/>
            <person name="Butchko R.A."/>
            <person name="Chapman S."/>
            <person name="Coulson R."/>
            <person name="Coutinho P.M."/>
            <person name="Danchin E.G."/>
            <person name="Diener A."/>
            <person name="Gale L.R."/>
            <person name="Gardiner D.M."/>
            <person name="Goff S."/>
            <person name="Hammond-Kosack K.E."/>
            <person name="Hilburn K."/>
            <person name="Hua-Van A."/>
            <person name="Jonkers W."/>
            <person name="Kazan K."/>
            <person name="Kodira C.D."/>
            <person name="Koehrsen M."/>
            <person name="Kumar L."/>
            <person name="Lee Y.H."/>
            <person name="Li L."/>
            <person name="Manners J.M."/>
            <person name="Miranda-Saavedra D."/>
            <person name="Mukherjee M."/>
            <person name="Park G."/>
            <person name="Park J."/>
            <person name="Park S.Y."/>
            <person name="Proctor R.H."/>
            <person name="Regev A."/>
            <person name="Ruiz-Roldan M.C."/>
            <person name="Sain D."/>
            <person name="Sakthikumar S."/>
            <person name="Sykes S."/>
            <person name="Schwartz D.C."/>
            <person name="Turgeon B.G."/>
            <person name="Wapinski I."/>
            <person name="Yoder O."/>
            <person name="Young S."/>
            <person name="Zeng Q."/>
            <person name="Zhou S."/>
            <person name="Galagan J."/>
            <person name="Cuomo C.A."/>
            <person name="Kistler H.C."/>
            <person name="Rep M."/>
        </authorList>
    </citation>
    <scope>NUCLEOTIDE SEQUENCE [LARGE SCALE GENOMIC DNA]</scope>
    <source>
        <strain evidence="3">M3125 / FGSC 7600</strain>
    </source>
</reference>
<evidence type="ECO:0000313" key="3">
    <source>
        <dbReference type="Proteomes" id="UP000009096"/>
    </source>
</evidence>
<dbReference type="AlphaFoldDB" id="W7MHE2"/>
<feature type="chain" id="PRO_5004896384" evidence="1">
    <location>
        <begin position="21"/>
        <end position="103"/>
    </location>
</feature>